<evidence type="ECO:0000313" key="1">
    <source>
        <dbReference type="EMBL" id="MBE6266193.1"/>
    </source>
</evidence>
<accession>A0A928GIP5</accession>
<dbReference type="InterPro" id="IPR024339">
    <property type="entry name" value="DUF3836"/>
</dbReference>
<gene>
    <name evidence="1" type="ORF">E7102_06970</name>
</gene>
<evidence type="ECO:0000313" key="2">
    <source>
        <dbReference type="Proteomes" id="UP000763088"/>
    </source>
</evidence>
<protein>
    <submittedName>
        <fullName evidence="1">DUF3836 domain-containing protein</fullName>
    </submittedName>
</protein>
<comment type="caution">
    <text evidence="1">The sequence shown here is derived from an EMBL/GenBank/DDBJ whole genome shotgun (WGS) entry which is preliminary data.</text>
</comment>
<proteinExistence type="predicted"/>
<dbReference type="Gene3D" id="2.40.128.720">
    <property type="match status" value="1"/>
</dbReference>
<dbReference type="EMBL" id="SUYD01000007">
    <property type="protein sequence ID" value="MBE6266193.1"/>
    <property type="molecule type" value="Genomic_DNA"/>
</dbReference>
<organism evidence="1 2">
    <name type="scientific">Xylanibacter ruminicola</name>
    <name type="common">Prevotella ruminicola</name>
    <dbReference type="NCBI Taxonomy" id="839"/>
    <lineage>
        <taxon>Bacteria</taxon>
        <taxon>Pseudomonadati</taxon>
        <taxon>Bacteroidota</taxon>
        <taxon>Bacteroidia</taxon>
        <taxon>Bacteroidales</taxon>
        <taxon>Prevotellaceae</taxon>
        <taxon>Xylanibacter</taxon>
    </lineage>
</organism>
<name>A0A928GIP5_XYLRU</name>
<sequence length="161" mass="18840">MEAIITAATVLTMYFNAVNSNDANYMYNADMENGVVNKIEVYEQNAEHPMAQKMEYRYEYDEQGRLSNKEMLSWDEATKQWQKSTRLTYKYFKNGYNVEVSSWNAEKQAYDLPSEVTLYRSQAPNLTTVKTYKMNETHDNMYLTSRMVVMEPLDGNLLAVK</sequence>
<dbReference type="AlphaFoldDB" id="A0A928GIP5"/>
<dbReference type="Pfam" id="PF12930">
    <property type="entry name" value="DUF3836"/>
    <property type="match status" value="1"/>
</dbReference>
<reference evidence="1" key="1">
    <citation type="submission" date="2019-04" db="EMBL/GenBank/DDBJ databases">
        <title>Evolution of Biomass-Degrading Anaerobic Consortia Revealed by Metagenomics.</title>
        <authorList>
            <person name="Peng X."/>
        </authorList>
    </citation>
    <scope>NUCLEOTIDE SEQUENCE</scope>
    <source>
        <strain evidence="1">SIG141</strain>
    </source>
</reference>
<dbReference type="Proteomes" id="UP000763088">
    <property type="component" value="Unassembled WGS sequence"/>
</dbReference>